<keyword evidence="3 7" id="KW-0133">Cell shape</keyword>
<dbReference type="Proteomes" id="UP001520878">
    <property type="component" value="Unassembled WGS sequence"/>
</dbReference>
<dbReference type="HAMAP" id="MF_00208">
    <property type="entry name" value="MurE"/>
    <property type="match status" value="1"/>
</dbReference>
<comment type="pathway">
    <text evidence="7 8">Cell wall biogenesis; peptidoglycan biosynthesis.</text>
</comment>
<evidence type="ECO:0000313" key="13">
    <source>
        <dbReference type="Proteomes" id="UP001520878"/>
    </source>
</evidence>
<feature type="binding site" evidence="7">
    <location>
        <position position="198"/>
    </location>
    <ligand>
        <name>UDP-N-acetyl-alpha-D-muramoyl-L-alanyl-D-glutamate</name>
        <dbReference type="ChEBI" id="CHEBI:83900"/>
    </ligand>
</feature>
<evidence type="ECO:0000256" key="8">
    <source>
        <dbReference type="RuleBase" id="RU004135"/>
    </source>
</evidence>
<dbReference type="NCBIfam" id="NF001123">
    <property type="entry name" value="PRK00139.1-1"/>
    <property type="match status" value="1"/>
</dbReference>
<feature type="domain" description="Mur ligase central" evidence="11">
    <location>
        <begin position="117"/>
        <end position="329"/>
    </location>
</feature>
<dbReference type="InterPro" id="IPR004101">
    <property type="entry name" value="Mur_ligase_C"/>
</dbReference>
<feature type="binding site" evidence="7">
    <location>
        <position position="30"/>
    </location>
    <ligand>
        <name>UDP-N-acetyl-alpha-D-muramoyl-L-alanyl-D-glutamate</name>
        <dbReference type="ChEBI" id="CHEBI:83900"/>
    </ligand>
</feature>
<dbReference type="InterPro" id="IPR036565">
    <property type="entry name" value="Mur-like_cat_sf"/>
</dbReference>
<protein>
    <recommendedName>
        <fullName evidence="7">UDP-N-acetylmuramyl-tripeptide synthetase</fullName>
        <ecNumber evidence="7">6.3.2.-</ecNumber>
    </recommendedName>
    <alternativeName>
        <fullName evidence="7">UDP-MurNAc-tripeptide synthetase</fullName>
    </alternativeName>
</protein>
<sequence length="507" mass="54625">MAQNSGKSIQPLLAGYGIEAPDIRITDLVLDSREVAIHKGFVAIKGHQRDGRDFIPQAISLGAKVILAECDEVQQHGALQMREQSLIISFYRLATSLSELACRFYDYPAKAMDVVAVTGTNGKTSTVQLITQWRHAVGEVCASVGTLGAGVYAGQQADLDETVNTTPDAVQMPRLLADFVTQGVRQVALEASSHALVQGRIAALDVNVAVFTNLTRDHLDYHGTMAEYANAKRRLLAQPGLTHVVVNLDDPESRQWINALPEQVQLIGITRGKHAFSLPEGALLLRAEQTVFHSAGCDIQLTGTFGQGILSVSLLGAFNVHNVLCAMASLLALGVDFDTLLAKASSLHPVAGRMEVFSAPGSASVVVDYAHTPDALQQALTAMADHCHGQRWVVFGCGGDRDTGKRPLMGEVAERFADRIILTNDNSRSEQPLAIVNDILAGCRQPEAIDIILDRKAAIQSALQHAAPEDMILVAGKGHENYQIIGSDVLDYDERDYVKNTIKGNAQ</sequence>
<organism evidence="12 13">
    <name type="scientific">Fluctibacter halophilus</name>
    <dbReference type="NCBI Taxonomy" id="226011"/>
    <lineage>
        <taxon>Bacteria</taxon>
        <taxon>Pseudomonadati</taxon>
        <taxon>Pseudomonadota</taxon>
        <taxon>Gammaproteobacteria</taxon>
        <taxon>Alteromonadales</taxon>
        <taxon>Alteromonadaceae</taxon>
        <taxon>Fluctibacter</taxon>
    </lineage>
</organism>
<dbReference type="Pfam" id="PF08245">
    <property type="entry name" value="Mur_ligase_M"/>
    <property type="match status" value="1"/>
</dbReference>
<keyword evidence="5 7" id="KW-0131">Cell cycle</keyword>
<keyword evidence="7" id="KW-0067">ATP-binding</keyword>
<dbReference type="Gene3D" id="3.40.1190.10">
    <property type="entry name" value="Mur-like, catalytic domain"/>
    <property type="match status" value="1"/>
</dbReference>
<name>A0ABS8G778_9ALTE</name>
<comment type="function">
    <text evidence="7">Catalyzes the addition of an amino acid to the nucleotide precursor UDP-N-acetylmuramoyl-L-alanyl-D-glutamate (UMAG) in the biosynthesis of bacterial cell-wall peptidoglycan.</text>
</comment>
<dbReference type="Gene3D" id="3.40.1390.10">
    <property type="entry name" value="MurE/MurF, N-terminal domain"/>
    <property type="match status" value="1"/>
</dbReference>
<dbReference type="Gene3D" id="3.90.190.20">
    <property type="entry name" value="Mur ligase, C-terminal domain"/>
    <property type="match status" value="1"/>
</dbReference>
<comment type="cofactor">
    <cofactor evidence="7">
        <name>Mg(2+)</name>
        <dbReference type="ChEBI" id="CHEBI:18420"/>
    </cofactor>
</comment>
<feature type="domain" description="Mur ligase N-terminal catalytic" evidence="9">
    <location>
        <begin position="25"/>
        <end position="105"/>
    </location>
</feature>
<dbReference type="EC" id="6.3.2.-" evidence="7"/>
<keyword evidence="6 7" id="KW-0961">Cell wall biogenesis/degradation</keyword>
<comment type="subcellular location">
    <subcellularLocation>
        <location evidence="7 8">Cytoplasm</location>
    </subcellularLocation>
</comment>
<dbReference type="RefSeq" id="WP_229159743.1">
    <property type="nucleotide sequence ID" value="NZ_JAJEWP010000002.1"/>
</dbReference>
<reference evidence="12 13" key="1">
    <citation type="submission" date="2021-10" db="EMBL/GenBank/DDBJ databases">
        <title>Draft genome of Aestuariibacter halophilus JC2043.</title>
        <authorList>
            <person name="Emsley S.A."/>
            <person name="Pfannmuller K.M."/>
            <person name="Ushijima B."/>
            <person name="Saw J.H."/>
            <person name="Videau P."/>
        </authorList>
    </citation>
    <scope>NUCLEOTIDE SEQUENCE [LARGE SCALE GENOMIC DNA]</scope>
    <source>
        <strain evidence="12 13">JC2043</strain>
    </source>
</reference>
<dbReference type="SUPFAM" id="SSF63418">
    <property type="entry name" value="MurE/MurF N-terminal domain"/>
    <property type="match status" value="1"/>
</dbReference>
<feature type="binding site" evidence="7">
    <location>
        <begin position="119"/>
        <end position="125"/>
    </location>
    <ligand>
        <name>ATP</name>
        <dbReference type="ChEBI" id="CHEBI:30616"/>
    </ligand>
</feature>
<dbReference type="InterPro" id="IPR036615">
    <property type="entry name" value="Mur_ligase_C_dom_sf"/>
</dbReference>
<evidence type="ECO:0000259" key="11">
    <source>
        <dbReference type="Pfam" id="PF08245"/>
    </source>
</evidence>
<dbReference type="InterPro" id="IPR013221">
    <property type="entry name" value="Mur_ligase_cen"/>
</dbReference>
<evidence type="ECO:0000256" key="6">
    <source>
        <dbReference type="ARBA" id="ARBA00023316"/>
    </source>
</evidence>
<keyword evidence="2 7" id="KW-0132">Cell division</keyword>
<proteinExistence type="inferred from homology"/>
<keyword evidence="7 12" id="KW-0436">Ligase</keyword>
<comment type="caution">
    <text evidence="7">Lacks conserved residue(s) required for the propagation of feature annotation.</text>
</comment>
<dbReference type="EMBL" id="JAJEWP010000002">
    <property type="protein sequence ID" value="MCC2616447.1"/>
    <property type="molecule type" value="Genomic_DNA"/>
</dbReference>
<comment type="PTM">
    <text evidence="7">Carboxylation is probably crucial for Mg(2+) binding and, consequently, for the gamma-phosphate positioning of ATP.</text>
</comment>
<comment type="caution">
    <text evidence="12">The sequence shown here is derived from an EMBL/GenBank/DDBJ whole genome shotgun (WGS) entry which is preliminary data.</text>
</comment>
<dbReference type="Pfam" id="PF01225">
    <property type="entry name" value="Mur_ligase"/>
    <property type="match status" value="1"/>
</dbReference>
<keyword evidence="7" id="KW-0460">Magnesium</keyword>
<accession>A0ABS8G778</accession>
<gene>
    <name evidence="7 12" type="primary">murE</name>
    <name evidence="12" type="ORF">LJ739_09365</name>
</gene>
<evidence type="ECO:0000259" key="10">
    <source>
        <dbReference type="Pfam" id="PF02875"/>
    </source>
</evidence>
<dbReference type="GO" id="GO:0008765">
    <property type="term" value="F:UDP-N-acetylmuramoylalanyl-D-glutamate-2,6-diaminopimelate ligase activity"/>
    <property type="evidence" value="ECO:0007669"/>
    <property type="project" value="UniProtKB-EC"/>
</dbReference>
<keyword evidence="13" id="KW-1185">Reference proteome</keyword>
<feature type="domain" description="Mur ligase C-terminal" evidence="10">
    <location>
        <begin position="352"/>
        <end position="478"/>
    </location>
</feature>
<feature type="binding site" evidence="7">
    <location>
        <position position="32"/>
    </location>
    <ligand>
        <name>UDP-N-acetyl-alpha-D-muramoyl-L-alanyl-D-glutamate</name>
        <dbReference type="ChEBI" id="CHEBI:83900"/>
    </ligand>
</feature>
<evidence type="ECO:0000256" key="3">
    <source>
        <dbReference type="ARBA" id="ARBA00022960"/>
    </source>
</evidence>
<dbReference type="InterPro" id="IPR035911">
    <property type="entry name" value="MurE/MurF_N"/>
</dbReference>
<comment type="similarity">
    <text evidence="1 7">Belongs to the MurCDEF family. MurE subfamily.</text>
</comment>
<evidence type="ECO:0000259" key="9">
    <source>
        <dbReference type="Pfam" id="PF01225"/>
    </source>
</evidence>
<dbReference type="Pfam" id="PF02875">
    <property type="entry name" value="Mur_ligase_C"/>
    <property type="match status" value="1"/>
</dbReference>
<feature type="binding site" evidence="7">
    <location>
        <position position="200"/>
    </location>
    <ligand>
        <name>UDP-N-acetyl-alpha-D-muramoyl-L-alanyl-D-glutamate</name>
        <dbReference type="ChEBI" id="CHEBI:83900"/>
    </ligand>
</feature>
<keyword evidence="4 7" id="KW-0573">Peptidoglycan synthesis</keyword>
<evidence type="ECO:0000313" key="12">
    <source>
        <dbReference type="EMBL" id="MCC2616447.1"/>
    </source>
</evidence>
<keyword evidence="7" id="KW-0963">Cytoplasm</keyword>
<evidence type="ECO:0000256" key="4">
    <source>
        <dbReference type="ARBA" id="ARBA00022984"/>
    </source>
</evidence>
<dbReference type="InterPro" id="IPR000713">
    <property type="entry name" value="Mur_ligase_N"/>
</dbReference>
<evidence type="ECO:0000256" key="1">
    <source>
        <dbReference type="ARBA" id="ARBA00005898"/>
    </source>
</evidence>
<dbReference type="InterPro" id="IPR005761">
    <property type="entry name" value="UDP-N-AcMur-Glu-dNH2Pim_ligase"/>
</dbReference>
<evidence type="ECO:0000256" key="2">
    <source>
        <dbReference type="ARBA" id="ARBA00022618"/>
    </source>
</evidence>
<dbReference type="PANTHER" id="PTHR23135">
    <property type="entry name" value="MUR LIGASE FAMILY MEMBER"/>
    <property type="match status" value="1"/>
</dbReference>
<dbReference type="PANTHER" id="PTHR23135:SF4">
    <property type="entry name" value="UDP-N-ACETYLMURAMOYL-L-ALANYL-D-GLUTAMATE--2,6-DIAMINOPIMELATE LIGASE MURE HOMOLOG, CHLOROPLASTIC"/>
    <property type="match status" value="1"/>
</dbReference>
<evidence type="ECO:0000256" key="7">
    <source>
        <dbReference type="HAMAP-Rule" id="MF_00208"/>
    </source>
</evidence>
<feature type="binding site" evidence="7">
    <location>
        <begin position="165"/>
        <end position="166"/>
    </location>
    <ligand>
        <name>UDP-N-acetyl-alpha-D-muramoyl-L-alanyl-D-glutamate</name>
        <dbReference type="ChEBI" id="CHEBI:83900"/>
    </ligand>
</feature>
<feature type="binding site" evidence="7">
    <location>
        <position position="192"/>
    </location>
    <ligand>
        <name>UDP-N-acetyl-alpha-D-muramoyl-L-alanyl-D-glutamate</name>
        <dbReference type="ChEBI" id="CHEBI:83900"/>
    </ligand>
</feature>
<dbReference type="SUPFAM" id="SSF53623">
    <property type="entry name" value="MurD-like peptide ligases, catalytic domain"/>
    <property type="match status" value="1"/>
</dbReference>
<dbReference type="NCBIfam" id="TIGR01085">
    <property type="entry name" value="murE"/>
    <property type="match status" value="1"/>
</dbReference>
<dbReference type="NCBIfam" id="NF001126">
    <property type="entry name" value="PRK00139.1-4"/>
    <property type="match status" value="1"/>
</dbReference>
<feature type="binding site" evidence="7">
    <location>
        <position position="164"/>
    </location>
    <ligand>
        <name>UDP-N-acetyl-alpha-D-muramoyl-L-alanyl-D-glutamate</name>
        <dbReference type="ChEBI" id="CHEBI:83900"/>
    </ligand>
</feature>
<keyword evidence="7" id="KW-0547">Nucleotide-binding</keyword>
<feature type="modified residue" description="N6-carboxylysine" evidence="7">
    <location>
        <position position="232"/>
    </location>
</feature>
<dbReference type="SUPFAM" id="SSF53244">
    <property type="entry name" value="MurD-like peptide ligases, peptide-binding domain"/>
    <property type="match status" value="1"/>
</dbReference>
<evidence type="ECO:0000256" key="5">
    <source>
        <dbReference type="ARBA" id="ARBA00023306"/>
    </source>
</evidence>